<evidence type="ECO:0000256" key="1">
    <source>
        <dbReference type="SAM" id="MobiDB-lite"/>
    </source>
</evidence>
<dbReference type="Proteomes" id="UP000595362">
    <property type="component" value="Chromosome"/>
</dbReference>
<evidence type="ECO:0000256" key="2">
    <source>
        <dbReference type="SAM" id="Phobius"/>
    </source>
</evidence>
<keyword evidence="2" id="KW-0472">Membrane</keyword>
<evidence type="ECO:0000313" key="3">
    <source>
        <dbReference type="EMBL" id="QQG35450.1"/>
    </source>
</evidence>
<feature type="compositionally biased region" description="Basic and acidic residues" evidence="1">
    <location>
        <begin position="127"/>
        <end position="151"/>
    </location>
</feature>
<gene>
    <name evidence="3" type="ORF">HYS17_07855</name>
</gene>
<organism evidence="3 4">
    <name type="scientific">Micavibrio aeruginosavorus</name>
    <dbReference type="NCBI Taxonomy" id="349221"/>
    <lineage>
        <taxon>Bacteria</taxon>
        <taxon>Pseudomonadati</taxon>
        <taxon>Bdellovibrionota</taxon>
        <taxon>Bdellovibrionia</taxon>
        <taxon>Bdellovibrionales</taxon>
        <taxon>Pseudobdellovibrionaceae</taxon>
        <taxon>Micavibrio</taxon>
    </lineage>
</organism>
<reference evidence="3 4" key="1">
    <citation type="submission" date="2020-07" db="EMBL/GenBank/DDBJ databases">
        <title>Huge and variable diversity of episymbiotic CPR bacteria and DPANN archaea in groundwater ecosystems.</title>
        <authorList>
            <person name="He C.Y."/>
            <person name="Keren R."/>
            <person name="Whittaker M."/>
            <person name="Farag I.F."/>
            <person name="Doudna J."/>
            <person name="Cate J.H.D."/>
            <person name="Banfield J.F."/>
        </authorList>
    </citation>
    <scope>NUCLEOTIDE SEQUENCE [LARGE SCALE GENOMIC DNA]</scope>
    <source>
        <strain evidence="3">NC_groundwater_70_Ag_B-0.1um_54_66</strain>
    </source>
</reference>
<proteinExistence type="predicted"/>
<feature type="transmembrane region" description="Helical" evidence="2">
    <location>
        <begin position="22"/>
        <end position="43"/>
    </location>
</feature>
<protein>
    <submittedName>
        <fullName evidence="3">Energy transducer TonB</fullName>
    </submittedName>
</protein>
<dbReference type="Gene3D" id="3.30.1150.10">
    <property type="match status" value="1"/>
</dbReference>
<keyword evidence="2" id="KW-0812">Transmembrane</keyword>
<name>A0A7T5R0V2_9BACT</name>
<keyword evidence="2" id="KW-1133">Transmembrane helix</keyword>
<dbReference type="AlphaFoldDB" id="A0A7T5R0V2"/>
<feature type="compositionally biased region" description="Basic and acidic residues" evidence="1">
    <location>
        <begin position="105"/>
        <end position="117"/>
    </location>
</feature>
<sequence length="297" mass="33006">MIAAVLNEEPVIDVQGTMKTPLATSLVFHAVILAVCMMGLPYIRPDIDALPESVPIEIATVDDLSTTDRAPARADVEKPKPEEKPEEKPKPKPPTNTAEAPQKPVLEKPKPVEKPKPPEPMADDVADPDKKAEEKPRETPKPPEKKPVIQQEQKEAFSSLLKNLEETKPVAGAQKVEAPMAGETPSPMASLSDRLAANEIQARLQKQLGYCWNVLAGAKYAENLVVDIRIFVNQDRTVHDAQVLDQMRYSTDTYFRAAADSALRALRHPYCTPLDLPPEKYNLWKTMVFRFDPSSML</sequence>
<feature type="region of interest" description="Disordered" evidence="1">
    <location>
        <begin position="61"/>
        <end position="151"/>
    </location>
</feature>
<feature type="compositionally biased region" description="Basic and acidic residues" evidence="1">
    <location>
        <begin position="70"/>
        <end position="90"/>
    </location>
</feature>
<accession>A0A7T5R0V2</accession>
<dbReference type="EMBL" id="CP066681">
    <property type="protein sequence ID" value="QQG35450.1"/>
    <property type="molecule type" value="Genomic_DNA"/>
</dbReference>
<evidence type="ECO:0000313" key="4">
    <source>
        <dbReference type="Proteomes" id="UP000595362"/>
    </source>
</evidence>